<evidence type="ECO:0000256" key="3">
    <source>
        <dbReference type="PROSITE-ProRule" id="PRU10038"/>
    </source>
</evidence>
<evidence type="ECO:0000313" key="6">
    <source>
        <dbReference type="EMBL" id="RLV57148.1"/>
    </source>
</evidence>
<dbReference type="PANTHER" id="PTHR48081">
    <property type="entry name" value="AB HYDROLASE SUPERFAMILY PROTEIN C4A8.06C"/>
    <property type="match status" value="1"/>
</dbReference>
<comment type="caution">
    <text evidence="6">The sequence shown here is derived from an EMBL/GenBank/DDBJ whole genome shotgun (WGS) entry which is preliminary data.</text>
</comment>
<gene>
    <name evidence="6" type="ORF">D9V41_00350</name>
</gene>
<evidence type="ECO:0000256" key="4">
    <source>
        <dbReference type="SAM" id="Phobius"/>
    </source>
</evidence>
<keyword evidence="4" id="KW-0472">Membrane</keyword>
<keyword evidence="4" id="KW-1133">Transmembrane helix</keyword>
<dbReference type="GO" id="GO:0016787">
    <property type="term" value="F:hydrolase activity"/>
    <property type="evidence" value="ECO:0007669"/>
    <property type="project" value="UniProtKB-KW"/>
</dbReference>
<proteinExistence type="inferred from homology"/>
<name>A0A3L8PRY0_9ACTN</name>
<accession>A0A3L8PRY0</accession>
<feature type="transmembrane region" description="Helical" evidence="4">
    <location>
        <begin position="12"/>
        <end position="31"/>
    </location>
</feature>
<dbReference type="InterPro" id="IPR029058">
    <property type="entry name" value="AB_hydrolase_fold"/>
</dbReference>
<reference evidence="6 7" key="1">
    <citation type="submission" date="2018-10" db="EMBL/GenBank/DDBJ databases">
        <title>Aeromicrobium sp. 9W16Y-2 whole genome shotgun sequence.</title>
        <authorList>
            <person name="Li F."/>
        </authorList>
    </citation>
    <scope>NUCLEOTIDE SEQUENCE [LARGE SCALE GENOMIC DNA]</scope>
    <source>
        <strain evidence="6 7">9W16Y-2</strain>
    </source>
</reference>
<keyword evidence="2 6" id="KW-0378">Hydrolase</keyword>
<dbReference type="Pfam" id="PF07859">
    <property type="entry name" value="Abhydrolase_3"/>
    <property type="match status" value="1"/>
</dbReference>
<comment type="similarity">
    <text evidence="1">Belongs to the 'GDXG' lipolytic enzyme family.</text>
</comment>
<dbReference type="InterPro" id="IPR033140">
    <property type="entry name" value="Lipase_GDXG_put_SER_AS"/>
</dbReference>
<dbReference type="InterPro" id="IPR013094">
    <property type="entry name" value="AB_hydrolase_3"/>
</dbReference>
<sequence length="332" mass="35954">MSVLRVVGRWTLRILIVVLALIVAVVIWAQFSPRPSVLAIDLLFRTSSVGKVDEKHAAEADKESTGRTDLAYGDGDDETLDVWTPRNRGSDPLPVIVWVHGGGWVGGDKSDIAPYLKLLAAKGYAAVGIDYSLGPDTHYPVPLRQTDKAIVWLEKNADDLNLDTDRIVLAGDSAGAQIAAQYLAMLGDAGYAKEVGVEPSISPDQVVGALLHSGPYDPREALKASGVMGWFVRTVGWAYLGTKDFNDPRVEQASVTPHLTAQFPPTLVTGGDDDPLTAQGKEFAKKLKQLGVEVEPYWAKGLFHEFQFNLADSQAQHVLTESYSFLNKVTAG</sequence>
<protein>
    <submittedName>
        <fullName evidence="6">Alpha/beta hydrolase</fullName>
    </submittedName>
</protein>
<keyword evidence="4" id="KW-0812">Transmembrane</keyword>
<feature type="active site" evidence="3">
    <location>
        <position position="173"/>
    </location>
</feature>
<dbReference type="EMBL" id="RDBF01000001">
    <property type="protein sequence ID" value="RLV57148.1"/>
    <property type="molecule type" value="Genomic_DNA"/>
</dbReference>
<organism evidence="6 7">
    <name type="scientific">Aeromicrobium phragmitis</name>
    <dbReference type="NCBI Taxonomy" id="2478914"/>
    <lineage>
        <taxon>Bacteria</taxon>
        <taxon>Bacillati</taxon>
        <taxon>Actinomycetota</taxon>
        <taxon>Actinomycetes</taxon>
        <taxon>Propionibacteriales</taxon>
        <taxon>Nocardioidaceae</taxon>
        <taxon>Aeromicrobium</taxon>
    </lineage>
</organism>
<dbReference type="InterPro" id="IPR050300">
    <property type="entry name" value="GDXG_lipolytic_enzyme"/>
</dbReference>
<dbReference type="PROSITE" id="PS01174">
    <property type="entry name" value="LIPASE_GDXG_SER"/>
    <property type="match status" value="1"/>
</dbReference>
<evidence type="ECO:0000256" key="2">
    <source>
        <dbReference type="ARBA" id="ARBA00022801"/>
    </source>
</evidence>
<dbReference type="OrthoDB" id="9803828at2"/>
<dbReference type="RefSeq" id="WP_121792557.1">
    <property type="nucleotide sequence ID" value="NZ_RDBF01000001.1"/>
</dbReference>
<dbReference type="PANTHER" id="PTHR48081:SF6">
    <property type="entry name" value="PEPTIDASE S9 PROLYL OLIGOPEPTIDASE CATALYTIC DOMAIN-CONTAINING PROTEIN"/>
    <property type="match status" value="1"/>
</dbReference>
<evidence type="ECO:0000259" key="5">
    <source>
        <dbReference type="Pfam" id="PF07859"/>
    </source>
</evidence>
<dbReference type="Proteomes" id="UP000282515">
    <property type="component" value="Unassembled WGS sequence"/>
</dbReference>
<evidence type="ECO:0000313" key="7">
    <source>
        <dbReference type="Proteomes" id="UP000282515"/>
    </source>
</evidence>
<dbReference type="AlphaFoldDB" id="A0A3L8PRY0"/>
<keyword evidence="7" id="KW-1185">Reference proteome</keyword>
<feature type="domain" description="Alpha/beta hydrolase fold-3" evidence="5">
    <location>
        <begin position="96"/>
        <end position="307"/>
    </location>
</feature>
<dbReference type="SUPFAM" id="SSF53474">
    <property type="entry name" value="alpha/beta-Hydrolases"/>
    <property type="match status" value="1"/>
</dbReference>
<evidence type="ECO:0000256" key="1">
    <source>
        <dbReference type="ARBA" id="ARBA00010515"/>
    </source>
</evidence>
<dbReference type="Gene3D" id="3.40.50.1820">
    <property type="entry name" value="alpha/beta hydrolase"/>
    <property type="match status" value="1"/>
</dbReference>